<accession>A0ABX8VBN3</accession>
<feature type="domain" description="Acyl-CoA thioesterase-like C-terminal" evidence="2">
    <location>
        <begin position="129"/>
        <end position="267"/>
    </location>
</feature>
<protein>
    <submittedName>
        <fullName evidence="3">Thioesterase family protein</fullName>
    </submittedName>
</protein>
<dbReference type="CDD" id="cd00556">
    <property type="entry name" value="Thioesterase_II"/>
    <property type="match status" value="1"/>
</dbReference>
<dbReference type="Proteomes" id="UP000825367">
    <property type="component" value="Chromosome"/>
</dbReference>
<reference evidence="3 4" key="1">
    <citation type="submission" date="2021-07" db="EMBL/GenBank/DDBJ databases">
        <title>Whole genome sequencing of non-tuberculosis mycobacteria type-strains.</title>
        <authorList>
            <person name="Igarashi Y."/>
            <person name="Osugi A."/>
            <person name="Mitarai S."/>
        </authorList>
    </citation>
    <scope>NUCLEOTIDE SEQUENCE [LARGE SCALE GENOMIC DNA]</scope>
    <source>
        <strain evidence="3 4">JCM 16370</strain>
    </source>
</reference>
<dbReference type="Gene3D" id="2.40.160.210">
    <property type="entry name" value="Acyl-CoA thioesterase, double hotdog domain"/>
    <property type="match status" value="1"/>
</dbReference>
<feature type="domain" description="Acyl-CoA thioesterase-like N-terminal HotDog" evidence="1">
    <location>
        <begin position="32"/>
        <end position="111"/>
    </location>
</feature>
<organism evidence="3 4">
    <name type="scientific">Mycolicibacterium pallens</name>
    <dbReference type="NCBI Taxonomy" id="370524"/>
    <lineage>
        <taxon>Bacteria</taxon>
        <taxon>Bacillati</taxon>
        <taxon>Actinomycetota</taxon>
        <taxon>Actinomycetes</taxon>
        <taxon>Mycobacteriales</taxon>
        <taxon>Mycobacteriaceae</taxon>
        <taxon>Mycolicibacterium</taxon>
    </lineage>
</organism>
<dbReference type="InterPro" id="IPR029069">
    <property type="entry name" value="HotDog_dom_sf"/>
</dbReference>
<dbReference type="InterPro" id="IPR049449">
    <property type="entry name" value="TesB_ACOT8-like_N"/>
</dbReference>
<sequence>MTTTTTHAFDTAIDLAHNGDGHYVGQTTPEFANMVGPFGGVTAAAIVRAISDHPDRIGDPVALTVNYLAPVSDGSFDVAVRAVRTNRTNQHWLAEVSQDHGVTTTATAVFGVRRDAWSDTEVTMPEVPDPESLSHTTLPGPVPWMRNYDMHYAEGAVPTDSVESPSSTTTLWVRQRPARALDFAALTALTDVFYPRVFLRRGKMLPAGTISLTTYFHVDSAELDRQGTDYVLARAHAQRFARGYFDQSAQIWGRDGTLLATSHQIVYYKD</sequence>
<evidence type="ECO:0000313" key="3">
    <source>
        <dbReference type="EMBL" id="QYL15197.1"/>
    </source>
</evidence>
<evidence type="ECO:0000313" key="4">
    <source>
        <dbReference type="Proteomes" id="UP000825367"/>
    </source>
</evidence>
<name>A0ABX8VBN3_9MYCO</name>
<keyword evidence="4" id="KW-1185">Reference proteome</keyword>
<proteinExistence type="predicted"/>
<dbReference type="SUPFAM" id="SSF54637">
    <property type="entry name" value="Thioesterase/thiol ester dehydrase-isomerase"/>
    <property type="match status" value="2"/>
</dbReference>
<evidence type="ECO:0000259" key="2">
    <source>
        <dbReference type="Pfam" id="PF20789"/>
    </source>
</evidence>
<dbReference type="Pfam" id="PF13622">
    <property type="entry name" value="4HBT_3"/>
    <property type="match status" value="1"/>
</dbReference>
<dbReference type="InterPro" id="IPR049450">
    <property type="entry name" value="ACOT8-like_C"/>
</dbReference>
<dbReference type="PANTHER" id="PTHR38110:SF1">
    <property type="entry name" value="THIOESTERASE DOMAIN-CONTAINING PROTEIN"/>
    <property type="match status" value="1"/>
</dbReference>
<dbReference type="Pfam" id="PF20789">
    <property type="entry name" value="4HBT_3C"/>
    <property type="match status" value="1"/>
</dbReference>
<dbReference type="InterPro" id="IPR042171">
    <property type="entry name" value="Acyl-CoA_hotdog"/>
</dbReference>
<dbReference type="RefSeq" id="WP_071943320.1">
    <property type="nucleotide sequence ID" value="NZ_BAAAVX010000014.1"/>
</dbReference>
<dbReference type="PANTHER" id="PTHR38110">
    <property type="entry name" value="CHROMOSOME 23, WHOLE GENOME SHOTGUN SEQUENCE"/>
    <property type="match status" value="1"/>
</dbReference>
<evidence type="ECO:0000259" key="1">
    <source>
        <dbReference type="Pfam" id="PF13622"/>
    </source>
</evidence>
<dbReference type="InterPro" id="IPR052389">
    <property type="entry name" value="Sec_Metab_Biosynth-Assoc"/>
</dbReference>
<dbReference type="EMBL" id="CP080333">
    <property type="protein sequence ID" value="QYL15197.1"/>
    <property type="molecule type" value="Genomic_DNA"/>
</dbReference>
<gene>
    <name evidence="3" type="ORF">K0O64_18875</name>
</gene>